<name>A0ABR2Q5A1_9ROSI</name>
<evidence type="ECO:0000313" key="1">
    <source>
        <dbReference type="EMBL" id="KAK8995858.1"/>
    </source>
</evidence>
<proteinExistence type="predicted"/>
<accession>A0ABR2Q5A1</accession>
<evidence type="ECO:0008006" key="3">
    <source>
        <dbReference type="Google" id="ProtNLM"/>
    </source>
</evidence>
<gene>
    <name evidence="1" type="ORF">V6N11_076115</name>
</gene>
<comment type="caution">
    <text evidence="1">The sequence shown here is derived from an EMBL/GenBank/DDBJ whole genome shotgun (WGS) entry which is preliminary data.</text>
</comment>
<sequence>MVLISLVMQTDSADVYKLLTDSNASAASFALVRSIVALCNRKWTREANSAADMMSRIVDDSRHHMVISEEVPVDLIRCSWLSSGLPCSDLVL</sequence>
<keyword evidence="2" id="KW-1185">Reference proteome</keyword>
<reference evidence="1 2" key="1">
    <citation type="journal article" date="2024" name="G3 (Bethesda)">
        <title>Genome assembly of Hibiscus sabdariffa L. provides insights into metabolisms of medicinal natural products.</title>
        <authorList>
            <person name="Kim T."/>
        </authorList>
    </citation>
    <scope>NUCLEOTIDE SEQUENCE [LARGE SCALE GENOMIC DNA]</scope>
    <source>
        <strain evidence="1">TK-2024</strain>
        <tissue evidence="1">Old leaves</tissue>
    </source>
</reference>
<protein>
    <recommendedName>
        <fullName evidence="3">RNase H type-1 domain-containing protein</fullName>
    </recommendedName>
</protein>
<evidence type="ECO:0000313" key="2">
    <source>
        <dbReference type="Proteomes" id="UP001396334"/>
    </source>
</evidence>
<organism evidence="1 2">
    <name type="scientific">Hibiscus sabdariffa</name>
    <name type="common">roselle</name>
    <dbReference type="NCBI Taxonomy" id="183260"/>
    <lineage>
        <taxon>Eukaryota</taxon>
        <taxon>Viridiplantae</taxon>
        <taxon>Streptophyta</taxon>
        <taxon>Embryophyta</taxon>
        <taxon>Tracheophyta</taxon>
        <taxon>Spermatophyta</taxon>
        <taxon>Magnoliopsida</taxon>
        <taxon>eudicotyledons</taxon>
        <taxon>Gunneridae</taxon>
        <taxon>Pentapetalae</taxon>
        <taxon>rosids</taxon>
        <taxon>malvids</taxon>
        <taxon>Malvales</taxon>
        <taxon>Malvaceae</taxon>
        <taxon>Malvoideae</taxon>
        <taxon>Hibiscus</taxon>
    </lineage>
</organism>
<dbReference type="EMBL" id="JBBPBN010000045">
    <property type="protein sequence ID" value="KAK8995858.1"/>
    <property type="molecule type" value="Genomic_DNA"/>
</dbReference>
<dbReference type="Proteomes" id="UP001396334">
    <property type="component" value="Unassembled WGS sequence"/>
</dbReference>